<keyword evidence="3" id="KW-1185">Reference proteome</keyword>
<dbReference type="AlphaFoldDB" id="A0A1Y1INR8"/>
<accession>A0A1Y1INR8</accession>
<gene>
    <name evidence="2" type="ORF">KFL_007320010</name>
</gene>
<feature type="compositionally biased region" description="Basic and acidic residues" evidence="1">
    <location>
        <begin position="42"/>
        <end position="52"/>
    </location>
</feature>
<sequence length="97" mass="11050">MEEGFAHSAEAKEREMGVLLAEKISEIEDLQLVESRLRAQKKKLEQQLDKARQNGGKLRNRFEKDYKDPVKGGAEKKRSKEAFACNGEEARDLPFTA</sequence>
<dbReference type="EMBL" id="DF237681">
    <property type="protein sequence ID" value="GAQ91129.1"/>
    <property type="molecule type" value="Genomic_DNA"/>
</dbReference>
<evidence type="ECO:0000313" key="3">
    <source>
        <dbReference type="Proteomes" id="UP000054558"/>
    </source>
</evidence>
<protein>
    <submittedName>
        <fullName evidence="2">Uncharacterized protein</fullName>
    </submittedName>
</protein>
<reference evidence="2 3" key="1">
    <citation type="journal article" date="2014" name="Nat. Commun.">
        <title>Klebsormidium flaccidum genome reveals primary factors for plant terrestrial adaptation.</title>
        <authorList>
            <person name="Hori K."/>
            <person name="Maruyama F."/>
            <person name="Fujisawa T."/>
            <person name="Togashi T."/>
            <person name="Yamamoto N."/>
            <person name="Seo M."/>
            <person name="Sato S."/>
            <person name="Yamada T."/>
            <person name="Mori H."/>
            <person name="Tajima N."/>
            <person name="Moriyama T."/>
            <person name="Ikeuchi M."/>
            <person name="Watanabe M."/>
            <person name="Wada H."/>
            <person name="Kobayashi K."/>
            <person name="Saito M."/>
            <person name="Masuda T."/>
            <person name="Sasaki-Sekimoto Y."/>
            <person name="Mashiguchi K."/>
            <person name="Awai K."/>
            <person name="Shimojima M."/>
            <person name="Masuda S."/>
            <person name="Iwai M."/>
            <person name="Nobusawa T."/>
            <person name="Narise T."/>
            <person name="Kondo S."/>
            <person name="Saito H."/>
            <person name="Sato R."/>
            <person name="Murakawa M."/>
            <person name="Ihara Y."/>
            <person name="Oshima-Yamada Y."/>
            <person name="Ohtaka K."/>
            <person name="Satoh M."/>
            <person name="Sonobe K."/>
            <person name="Ishii M."/>
            <person name="Ohtani R."/>
            <person name="Kanamori-Sato M."/>
            <person name="Honoki R."/>
            <person name="Miyazaki D."/>
            <person name="Mochizuki H."/>
            <person name="Umetsu J."/>
            <person name="Higashi K."/>
            <person name="Shibata D."/>
            <person name="Kamiya Y."/>
            <person name="Sato N."/>
            <person name="Nakamura Y."/>
            <person name="Tabata S."/>
            <person name="Ida S."/>
            <person name="Kurokawa K."/>
            <person name="Ohta H."/>
        </authorList>
    </citation>
    <scope>NUCLEOTIDE SEQUENCE [LARGE SCALE GENOMIC DNA]</scope>
    <source>
        <strain evidence="2 3">NIES-2285</strain>
    </source>
</reference>
<evidence type="ECO:0000313" key="2">
    <source>
        <dbReference type="EMBL" id="GAQ91129.1"/>
    </source>
</evidence>
<feature type="compositionally biased region" description="Basic and acidic residues" evidence="1">
    <location>
        <begin position="88"/>
        <end position="97"/>
    </location>
</feature>
<proteinExistence type="predicted"/>
<feature type="compositionally biased region" description="Basic and acidic residues" evidence="1">
    <location>
        <begin position="60"/>
        <end position="81"/>
    </location>
</feature>
<organism evidence="2 3">
    <name type="scientific">Klebsormidium nitens</name>
    <name type="common">Green alga</name>
    <name type="synonym">Ulothrix nitens</name>
    <dbReference type="NCBI Taxonomy" id="105231"/>
    <lineage>
        <taxon>Eukaryota</taxon>
        <taxon>Viridiplantae</taxon>
        <taxon>Streptophyta</taxon>
        <taxon>Klebsormidiophyceae</taxon>
        <taxon>Klebsormidiales</taxon>
        <taxon>Klebsormidiaceae</taxon>
        <taxon>Klebsormidium</taxon>
    </lineage>
</organism>
<evidence type="ECO:0000256" key="1">
    <source>
        <dbReference type="SAM" id="MobiDB-lite"/>
    </source>
</evidence>
<name>A0A1Y1INR8_KLENI</name>
<dbReference type="Proteomes" id="UP000054558">
    <property type="component" value="Unassembled WGS sequence"/>
</dbReference>
<feature type="region of interest" description="Disordered" evidence="1">
    <location>
        <begin position="42"/>
        <end position="97"/>
    </location>
</feature>